<dbReference type="Pfam" id="PF07690">
    <property type="entry name" value="MFS_1"/>
    <property type="match status" value="1"/>
</dbReference>
<comment type="subcellular location">
    <subcellularLocation>
        <location evidence="1">Cell membrane</location>
        <topology evidence="1">Multi-pass membrane protein</topology>
    </subcellularLocation>
</comment>
<keyword evidence="4 7" id="KW-0812">Transmembrane</keyword>
<reference evidence="9 10" key="1">
    <citation type="submission" date="2016-10" db="EMBL/GenBank/DDBJ databases">
        <authorList>
            <person name="de Groot N.N."/>
        </authorList>
    </citation>
    <scope>NUCLEOTIDE SEQUENCE [LARGE SCALE GENOMIC DNA]</scope>
    <source>
        <strain evidence="9 10">DSM 28129</strain>
    </source>
</reference>
<gene>
    <name evidence="9" type="ORF">SAMN04488542_102304</name>
</gene>
<dbReference type="Proteomes" id="UP000198972">
    <property type="component" value="Unassembled WGS sequence"/>
</dbReference>
<dbReference type="RefSeq" id="WP_091226891.1">
    <property type="nucleotide sequence ID" value="NZ_FNBG01000002.1"/>
</dbReference>
<evidence type="ECO:0000256" key="7">
    <source>
        <dbReference type="SAM" id="Phobius"/>
    </source>
</evidence>
<feature type="transmembrane region" description="Helical" evidence="7">
    <location>
        <begin position="201"/>
        <end position="222"/>
    </location>
</feature>
<dbReference type="GO" id="GO:0022857">
    <property type="term" value="F:transmembrane transporter activity"/>
    <property type="evidence" value="ECO:0007669"/>
    <property type="project" value="InterPro"/>
</dbReference>
<evidence type="ECO:0000256" key="2">
    <source>
        <dbReference type="ARBA" id="ARBA00022448"/>
    </source>
</evidence>
<protein>
    <submittedName>
        <fullName evidence="9">Major Facilitator Superfamily protein</fullName>
    </submittedName>
</protein>
<organism evidence="9 10">
    <name type="scientific">Fontibacillus panacisegetis</name>
    <dbReference type="NCBI Taxonomy" id="670482"/>
    <lineage>
        <taxon>Bacteria</taxon>
        <taxon>Bacillati</taxon>
        <taxon>Bacillota</taxon>
        <taxon>Bacilli</taxon>
        <taxon>Bacillales</taxon>
        <taxon>Paenibacillaceae</taxon>
        <taxon>Fontibacillus</taxon>
    </lineage>
</organism>
<keyword evidence="2" id="KW-0813">Transport</keyword>
<dbReference type="InterPro" id="IPR050171">
    <property type="entry name" value="MFS_Transporters"/>
</dbReference>
<feature type="transmembrane region" description="Helical" evidence="7">
    <location>
        <begin position="67"/>
        <end position="83"/>
    </location>
</feature>
<keyword evidence="10" id="KW-1185">Reference proteome</keyword>
<dbReference type="InterPro" id="IPR020846">
    <property type="entry name" value="MFS_dom"/>
</dbReference>
<evidence type="ECO:0000313" key="10">
    <source>
        <dbReference type="Proteomes" id="UP000198972"/>
    </source>
</evidence>
<dbReference type="PROSITE" id="PS50850">
    <property type="entry name" value="MFS"/>
    <property type="match status" value="1"/>
</dbReference>
<feature type="transmembrane region" description="Helical" evidence="7">
    <location>
        <begin position="158"/>
        <end position="177"/>
    </location>
</feature>
<feature type="transmembrane region" description="Helical" evidence="7">
    <location>
        <begin position="134"/>
        <end position="152"/>
    </location>
</feature>
<evidence type="ECO:0000256" key="1">
    <source>
        <dbReference type="ARBA" id="ARBA00004651"/>
    </source>
</evidence>
<dbReference type="AlphaFoldDB" id="A0A1G7G503"/>
<keyword evidence="6 7" id="KW-0472">Membrane</keyword>
<name>A0A1G7G503_9BACL</name>
<sequence>MFLKKLTFPIIIIFLPYIFFDVLLPLYTKELGYTTFQFTILVSVFSISQLIMRLLLGRVSDQYSRRSVFIVSLLFFVAAYLAFSVADSLWILVIARVVYGIASILLTISIFGMITDTNDNFAQKLGRFDSNRNLGGFIGVGLSFYILSNYELLNGWKVLFVVCGATAAIAFIYSLTLPKRSESQRNINSNRVVLSPEKRKIWMVNMLFCLISSMIVVLLIPYLQAVFNAEIKEIAITFILPMLASAFLGSFLGKLGDHMGYRKAITLSTIISALTISALEDFCSIHLAIQLLI</sequence>
<dbReference type="Gene3D" id="1.20.1250.20">
    <property type="entry name" value="MFS general substrate transporter like domains"/>
    <property type="match status" value="2"/>
</dbReference>
<accession>A0A1G7G503</accession>
<dbReference type="InterPro" id="IPR036259">
    <property type="entry name" value="MFS_trans_sf"/>
</dbReference>
<dbReference type="PANTHER" id="PTHR23517">
    <property type="entry name" value="RESISTANCE PROTEIN MDTM, PUTATIVE-RELATED-RELATED"/>
    <property type="match status" value="1"/>
</dbReference>
<evidence type="ECO:0000256" key="4">
    <source>
        <dbReference type="ARBA" id="ARBA00022692"/>
    </source>
</evidence>
<feature type="transmembrane region" description="Helical" evidence="7">
    <location>
        <begin position="33"/>
        <end position="55"/>
    </location>
</feature>
<dbReference type="SUPFAM" id="SSF103473">
    <property type="entry name" value="MFS general substrate transporter"/>
    <property type="match status" value="1"/>
</dbReference>
<evidence type="ECO:0000259" key="8">
    <source>
        <dbReference type="PROSITE" id="PS50850"/>
    </source>
</evidence>
<dbReference type="GO" id="GO:0005886">
    <property type="term" value="C:plasma membrane"/>
    <property type="evidence" value="ECO:0007669"/>
    <property type="project" value="UniProtKB-SubCell"/>
</dbReference>
<evidence type="ECO:0000313" key="9">
    <source>
        <dbReference type="EMBL" id="SDE83234.1"/>
    </source>
</evidence>
<dbReference type="STRING" id="670482.SAMN04488542_102304"/>
<dbReference type="OrthoDB" id="65739at2"/>
<keyword evidence="5 7" id="KW-1133">Transmembrane helix</keyword>
<evidence type="ECO:0000256" key="5">
    <source>
        <dbReference type="ARBA" id="ARBA00022989"/>
    </source>
</evidence>
<dbReference type="EMBL" id="FNBG01000002">
    <property type="protein sequence ID" value="SDE83234.1"/>
    <property type="molecule type" value="Genomic_DNA"/>
</dbReference>
<feature type="transmembrane region" description="Helical" evidence="7">
    <location>
        <begin position="7"/>
        <end position="27"/>
    </location>
</feature>
<evidence type="ECO:0000256" key="6">
    <source>
        <dbReference type="ARBA" id="ARBA00023136"/>
    </source>
</evidence>
<keyword evidence="3" id="KW-1003">Cell membrane</keyword>
<dbReference type="InterPro" id="IPR011701">
    <property type="entry name" value="MFS"/>
</dbReference>
<feature type="transmembrane region" description="Helical" evidence="7">
    <location>
        <begin position="89"/>
        <end position="114"/>
    </location>
</feature>
<dbReference type="PANTHER" id="PTHR23517:SF3">
    <property type="entry name" value="INTEGRAL MEMBRANE TRANSPORT PROTEIN"/>
    <property type="match status" value="1"/>
</dbReference>
<feature type="domain" description="Major facilitator superfamily (MFS) profile" evidence="8">
    <location>
        <begin position="1"/>
        <end position="293"/>
    </location>
</feature>
<feature type="transmembrane region" description="Helical" evidence="7">
    <location>
        <begin position="234"/>
        <end position="252"/>
    </location>
</feature>
<proteinExistence type="predicted"/>
<evidence type="ECO:0000256" key="3">
    <source>
        <dbReference type="ARBA" id="ARBA00022475"/>
    </source>
</evidence>